<sequence length="145" mass="16399">METYSYKQQIDAPAQKVWDILWNTGTYQQWTAAFTPGSTMESDWKVAGRTRFLDGKGNGMVSTIRSIQAPEELVFEHLGSIENGVEDTTSDAIKEWAGSLERYYLKEEGGITTLEVLVDVDPKYKEMMDNGFMKGLETVRTLAEQ</sequence>
<dbReference type="Proteomes" id="UP001199816">
    <property type="component" value="Unassembled WGS sequence"/>
</dbReference>
<reference evidence="3 4" key="1">
    <citation type="submission" date="2021-11" db="EMBL/GenBank/DDBJ databases">
        <title>Genomic of Niabella pedocola.</title>
        <authorList>
            <person name="Wu T."/>
        </authorList>
    </citation>
    <scope>NUCLEOTIDE SEQUENCE [LARGE SCALE GENOMIC DNA]</scope>
    <source>
        <strain evidence="3 4">JCM 31011</strain>
    </source>
</reference>
<evidence type="ECO:0000313" key="3">
    <source>
        <dbReference type="EMBL" id="MCD2423279.1"/>
    </source>
</evidence>
<keyword evidence="4" id="KW-1185">Reference proteome</keyword>
<comment type="caution">
    <text evidence="3">The sequence shown here is derived from an EMBL/GenBank/DDBJ whole genome shotgun (WGS) entry which is preliminary data.</text>
</comment>
<evidence type="ECO:0000313" key="4">
    <source>
        <dbReference type="Proteomes" id="UP001199816"/>
    </source>
</evidence>
<evidence type="ECO:0000256" key="1">
    <source>
        <dbReference type="ARBA" id="ARBA00006817"/>
    </source>
</evidence>
<dbReference type="EMBL" id="JAJNEC010000005">
    <property type="protein sequence ID" value="MCD2423279.1"/>
    <property type="molecule type" value="Genomic_DNA"/>
</dbReference>
<name>A0ABS8PQC9_9BACT</name>
<proteinExistence type="inferred from homology"/>
<dbReference type="CDD" id="cd07814">
    <property type="entry name" value="SRPBCC_CalC_Aha1-like"/>
    <property type="match status" value="1"/>
</dbReference>
<comment type="similarity">
    <text evidence="1">Belongs to the AHA1 family.</text>
</comment>
<protein>
    <submittedName>
        <fullName evidence="3">SRPBCC domain-containing protein</fullName>
    </submittedName>
</protein>
<accession>A0ABS8PQC9</accession>
<evidence type="ECO:0000259" key="2">
    <source>
        <dbReference type="Pfam" id="PF08327"/>
    </source>
</evidence>
<feature type="domain" description="Activator of Hsp90 ATPase homologue 1/2-like C-terminal" evidence="2">
    <location>
        <begin position="11"/>
        <end position="116"/>
    </location>
</feature>
<dbReference type="RefSeq" id="WP_231004543.1">
    <property type="nucleotide sequence ID" value="NZ_JAJNEC010000005.1"/>
</dbReference>
<dbReference type="InterPro" id="IPR023393">
    <property type="entry name" value="START-like_dom_sf"/>
</dbReference>
<dbReference type="Gene3D" id="3.30.530.20">
    <property type="match status" value="1"/>
</dbReference>
<gene>
    <name evidence="3" type="ORF">LQ567_10950</name>
</gene>
<organism evidence="3 4">
    <name type="scientific">Niabella pedocola</name>
    <dbReference type="NCBI Taxonomy" id="1752077"/>
    <lineage>
        <taxon>Bacteria</taxon>
        <taxon>Pseudomonadati</taxon>
        <taxon>Bacteroidota</taxon>
        <taxon>Chitinophagia</taxon>
        <taxon>Chitinophagales</taxon>
        <taxon>Chitinophagaceae</taxon>
        <taxon>Niabella</taxon>
    </lineage>
</organism>
<dbReference type="InterPro" id="IPR013538">
    <property type="entry name" value="ASHA1/2-like_C"/>
</dbReference>
<dbReference type="SUPFAM" id="SSF55961">
    <property type="entry name" value="Bet v1-like"/>
    <property type="match status" value="1"/>
</dbReference>
<dbReference type="Pfam" id="PF08327">
    <property type="entry name" value="AHSA1"/>
    <property type="match status" value="1"/>
</dbReference>